<dbReference type="EMBL" id="CAKLBY020000264">
    <property type="protein sequence ID" value="CAK7941176.1"/>
    <property type="molecule type" value="Genomic_DNA"/>
</dbReference>
<name>A0AAV1SYU0_9STRA</name>
<evidence type="ECO:0000313" key="1">
    <source>
        <dbReference type="EMBL" id="CAK7893548.1"/>
    </source>
</evidence>
<dbReference type="Proteomes" id="UP001162060">
    <property type="component" value="Unassembled WGS sequence"/>
</dbReference>
<dbReference type="EMBL" id="CAKLBY020000003">
    <property type="protein sequence ID" value="CAK7893548.1"/>
    <property type="molecule type" value="Genomic_DNA"/>
</dbReference>
<evidence type="ECO:0000313" key="3">
    <source>
        <dbReference type="Proteomes" id="UP001162060"/>
    </source>
</evidence>
<organism evidence="1 3">
    <name type="scientific">Peronospora matthiolae</name>
    <dbReference type="NCBI Taxonomy" id="2874970"/>
    <lineage>
        <taxon>Eukaryota</taxon>
        <taxon>Sar</taxon>
        <taxon>Stramenopiles</taxon>
        <taxon>Oomycota</taxon>
        <taxon>Peronosporomycetes</taxon>
        <taxon>Peronosporales</taxon>
        <taxon>Peronosporaceae</taxon>
        <taxon>Peronospora</taxon>
    </lineage>
</organism>
<protein>
    <submittedName>
        <fullName evidence="1">Uncharacterized protein</fullName>
    </submittedName>
</protein>
<evidence type="ECO:0000313" key="2">
    <source>
        <dbReference type="EMBL" id="CAK7941176.1"/>
    </source>
</evidence>
<sequence>MMIIRALEKNGIMDAVVHALSDIVASDDLYVVVKKLLGSATKALRLRVEAELPAFVDTLRAIFIEVDGIAEKVEVEEEAKEMEVTMEGKPALGFGDSTFVRCSG</sequence>
<reference evidence="1" key="1">
    <citation type="submission" date="2024-01" db="EMBL/GenBank/DDBJ databases">
        <authorList>
            <person name="Webb A."/>
        </authorList>
    </citation>
    <scope>NUCLEOTIDE SEQUENCE</scope>
    <source>
        <strain evidence="1">Pm1</strain>
    </source>
</reference>
<gene>
    <name evidence="2" type="ORF">PM001_LOCUS26326</name>
    <name evidence="1" type="ORF">PM001_LOCUS624</name>
</gene>
<dbReference type="AlphaFoldDB" id="A0AAV1SYU0"/>
<accession>A0AAV1SYU0</accession>
<comment type="caution">
    <text evidence="1">The sequence shown here is derived from an EMBL/GenBank/DDBJ whole genome shotgun (WGS) entry which is preliminary data.</text>
</comment>
<proteinExistence type="predicted"/>